<dbReference type="SUPFAM" id="SSF109604">
    <property type="entry name" value="HD-domain/PDEase-like"/>
    <property type="match status" value="1"/>
</dbReference>
<gene>
    <name evidence="1" type="ORF">GCM10009867_24860</name>
</gene>
<dbReference type="EMBL" id="BAAARN010000003">
    <property type="protein sequence ID" value="GAA2737495.1"/>
    <property type="molecule type" value="Genomic_DNA"/>
</dbReference>
<organism evidence="1 2">
    <name type="scientific">Pedococcus aerophilus</name>
    <dbReference type="NCBI Taxonomy" id="436356"/>
    <lineage>
        <taxon>Bacteria</taxon>
        <taxon>Bacillati</taxon>
        <taxon>Actinomycetota</taxon>
        <taxon>Actinomycetes</taxon>
        <taxon>Micrococcales</taxon>
        <taxon>Intrasporangiaceae</taxon>
        <taxon>Pedococcus</taxon>
    </lineage>
</organism>
<proteinExistence type="predicted"/>
<evidence type="ECO:0000313" key="2">
    <source>
        <dbReference type="Proteomes" id="UP001501326"/>
    </source>
</evidence>
<dbReference type="PIRSF" id="PIRSF035170">
    <property type="entry name" value="HD_phosphohydro"/>
    <property type="match status" value="1"/>
</dbReference>
<protein>
    <recommendedName>
        <fullName evidence="3">Metal-dependent phosphohydrolase</fullName>
    </recommendedName>
</protein>
<accession>A0ABN3US65</accession>
<name>A0ABN3US65_9MICO</name>
<reference evidence="1 2" key="1">
    <citation type="journal article" date="2019" name="Int. J. Syst. Evol. Microbiol.">
        <title>The Global Catalogue of Microorganisms (GCM) 10K type strain sequencing project: providing services to taxonomists for standard genome sequencing and annotation.</title>
        <authorList>
            <consortium name="The Broad Institute Genomics Platform"/>
            <consortium name="The Broad Institute Genome Sequencing Center for Infectious Disease"/>
            <person name="Wu L."/>
            <person name="Ma J."/>
        </authorList>
    </citation>
    <scope>NUCLEOTIDE SEQUENCE [LARGE SCALE GENOMIC DNA]</scope>
    <source>
        <strain evidence="1 2">JCM 16378</strain>
    </source>
</reference>
<evidence type="ECO:0008006" key="3">
    <source>
        <dbReference type="Google" id="ProtNLM"/>
    </source>
</evidence>
<dbReference type="RefSeq" id="WP_344193854.1">
    <property type="nucleotide sequence ID" value="NZ_BAAARN010000003.1"/>
</dbReference>
<evidence type="ECO:0000313" key="1">
    <source>
        <dbReference type="EMBL" id="GAA2737495.1"/>
    </source>
</evidence>
<dbReference type="InterPro" id="IPR009218">
    <property type="entry name" value="HD_phosphohydro"/>
</dbReference>
<keyword evidence="2" id="KW-1185">Reference proteome</keyword>
<comment type="caution">
    <text evidence="1">The sequence shown here is derived from an EMBL/GenBank/DDBJ whole genome shotgun (WGS) entry which is preliminary data.</text>
</comment>
<dbReference type="PANTHER" id="PTHR21174:SF0">
    <property type="entry name" value="HD PHOSPHOHYDROLASE FAMILY PROTEIN-RELATED"/>
    <property type="match status" value="1"/>
</dbReference>
<dbReference type="PANTHER" id="PTHR21174">
    <property type="match status" value="1"/>
</dbReference>
<dbReference type="Proteomes" id="UP001501326">
    <property type="component" value="Unassembled WGS sequence"/>
</dbReference>
<sequence length="217" mass="23809">MPALISWWKLDLAELAPGAHHDAVLAIGTDLVRRWTEPHRGYHDTRHLVEVFWALEDLEAGGEIDSRLGVLGRLVGWFHDAVYDPSAAAGANEADSADLAVRDLRALGLADKDVELVRDLVLATTTHDLREGGLAAAFHDADLWILSAPAERYAEYTAAVRAEYAAVPDDAFRSGRAAILRPFLDRESIYATSTAREGWEDRARANLVQEIADLTTA</sequence>